<reference evidence="1 3" key="2">
    <citation type="submission" date="2024-03" db="EMBL/GenBank/DDBJ databases">
        <authorList>
            <person name="Alaster D. Moffat"/>
            <person name="Govind Chandra"/>
            <person name="Andrew W. Truman"/>
        </authorList>
    </citation>
    <scope>NUCLEOTIDE SEQUENCE [LARGE SCALE GENOMIC DNA]</scope>
    <source>
        <strain evidence="1">PS652</strain>
    </source>
</reference>
<dbReference type="AlphaFoldDB" id="A0A5E6REU7"/>
<dbReference type="Proteomes" id="UP000326595">
    <property type="component" value="Chromosome"/>
</dbReference>
<accession>A0A5E6REU7</accession>
<sequence length="47" mass="5166">MRRQELAAAIIAQQINRGAGGKAELIDFMPHAERPGVSLEQAMSEWS</sequence>
<dbReference type="EMBL" id="CABVHG010000007">
    <property type="protein sequence ID" value="VVM66716.1"/>
    <property type="molecule type" value="Genomic_DNA"/>
</dbReference>
<proteinExistence type="predicted"/>
<evidence type="ECO:0008006" key="4">
    <source>
        <dbReference type="Google" id="ProtNLM"/>
    </source>
</evidence>
<reference evidence="2" key="1">
    <citation type="submission" date="2019-09" db="EMBL/GenBank/DDBJ databases">
        <authorList>
            <person name="Chandra G."/>
            <person name="Truman W A."/>
        </authorList>
    </citation>
    <scope>NUCLEOTIDE SEQUENCE [LARGE SCALE GENOMIC DNA]</scope>
    <source>
        <strain evidence="2">PS652</strain>
    </source>
</reference>
<protein>
    <recommendedName>
        <fullName evidence="4">Phage protein</fullName>
    </recommendedName>
</protein>
<evidence type="ECO:0000313" key="1">
    <source>
        <dbReference type="EMBL" id="CAK9889208.1"/>
    </source>
</evidence>
<name>A0A5E6REU7_PSEFL</name>
<gene>
    <name evidence="2" type="ORF">PS652_01562</name>
    <name evidence="1" type="ORF">PS652_02037</name>
</gene>
<evidence type="ECO:0000313" key="3">
    <source>
        <dbReference type="Proteomes" id="UP000326595"/>
    </source>
</evidence>
<dbReference type="EMBL" id="OZ024668">
    <property type="protein sequence ID" value="CAK9889208.1"/>
    <property type="molecule type" value="Genomic_DNA"/>
</dbReference>
<organism evidence="2">
    <name type="scientific">Pseudomonas fluorescens</name>
    <dbReference type="NCBI Taxonomy" id="294"/>
    <lineage>
        <taxon>Bacteria</taxon>
        <taxon>Pseudomonadati</taxon>
        <taxon>Pseudomonadota</taxon>
        <taxon>Gammaproteobacteria</taxon>
        <taxon>Pseudomonadales</taxon>
        <taxon>Pseudomonadaceae</taxon>
        <taxon>Pseudomonas</taxon>
    </lineage>
</organism>
<evidence type="ECO:0000313" key="2">
    <source>
        <dbReference type="EMBL" id="VVM66716.1"/>
    </source>
</evidence>